<feature type="domain" description="Septum formation inhibitor MinC C-terminal" evidence="7">
    <location>
        <begin position="105"/>
        <end position="184"/>
    </location>
</feature>
<evidence type="ECO:0000256" key="6">
    <source>
        <dbReference type="HAMAP-Rule" id="MF_00267"/>
    </source>
</evidence>
<feature type="domain" description="Septum site-determining protein MinC N-terminal" evidence="8">
    <location>
        <begin position="5"/>
        <end position="78"/>
    </location>
</feature>
<reference evidence="9 10" key="1">
    <citation type="submission" date="2018-06" db="EMBL/GenBank/DDBJ databases">
        <authorList>
            <consortium name="Pathogen Informatics"/>
            <person name="Doyle S."/>
        </authorList>
    </citation>
    <scope>NUCLEOTIDE SEQUENCE [LARGE SCALE GENOMIC DNA]</scope>
    <source>
        <strain evidence="9 10">NCTC10723</strain>
    </source>
</reference>
<evidence type="ECO:0000256" key="1">
    <source>
        <dbReference type="ARBA" id="ARBA00006291"/>
    </source>
</evidence>
<keyword evidence="3 6" id="KW-0717">Septation</keyword>
<comment type="similarity">
    <text evidence="1 6">Belongs to the MinC family.</text>
</comment>
<dbReference type="PANTHER" id="PTHR34108:SF1">
    <property type="entry name" value="SEPTUM SITE-DETERMINING PROTEIN MINC"/>
    <property type="match status" value="1"/>
</dbReference>
<dbReference type="InterPro" id="IPR013033">
    <property type="entry name" value="MinC"/>
</dbReference>
<evidence type="ECO:0000256" key="2">
    <source>
        <dbReference type="ARBA" id="ARBA00022618"/>
    </source>
</evidence>
<dbReference type="GO" id="GO:0000917">
    <property type="term" value="P:division septum assembly"/>
    <property type="evidence" value="ECO:0007669"/>
    <property type="project" value="UniProtKB-KW"/>
</dbReference>
<dbReference type="Gene3D" id="2.160.20.70">
    <property type="match status" value="1"/>
</dbReference>
<evidence type="ECO:0000259" key="7">
    <source>
        <dbReference type="Pfam" id="PF03775"/>
    </source>
</evidence>
<keyword evidence="4 6" id="KW-0131">Cell cycle</keyword>
<dbReference type="SUPFAM" id="SSF63848">
    <property type="entry name" value="Cell-division inhibitor MinC, C-terminal domain"/>
    <property type="match status" value="1"/>
</dbReference>
<gene>
    <name evidence="6 9" type="primary">minC</name>
    <name evidence="9" type="ORF">NCTC10723_01241</name>
</gene>
<dbReference type="Pfam" id="PF22642">
    <property type="entry name" value="MinC_N_1"/>
    <property type="match status" value="1"/>
</dbReference>
<evidence type="ECO:0000313" key="9">
    <source>
        <dbReference type="EMBL" id="STO31782.1"/>
    </source>
</evidence>
<sequence>MNNYVILKGKKDRLSIHLNDEVDFLALRDSLVSKIREARSFIGKGQMAIEFTNRKLSELEENVLIDLIKSNSDLNITYVFSGNSGEVEKIKFVKAITEEGLTKFYRGTLRSGAKLEYDGNIVVVGDVNPGAMIRAKGNVIVLGFLNGTVYAGQDGDRDAFVGATHMNPLQLVIGHIIAEPMQKKILDTNKVDRKSGFKIAFIFGKEIRIEDFSTRLATDY</sequence>
<dbReference type="InterPro" id="IPR036145">
    <property type="entry name" value="MinC_C_sf"/>
</dbReference>
<dbReference type="OrthoDB" id="9790810at2"/>
<dbReference type="InterPro" id="IPR005526">
    <property type="entry name" value="Septum_form_inhib_MinC_C"/>
</dbReference>
<dbReference type="GO" id="GO:0000902">
    <property type="term" value="P:cell morphogenesis"/>
    <property type="evidence" value="ECO:0007669"/>
    <property type="project" value="InterPro"/>
</dbReference>
<protein>
    <recommendedName>
        <fullName evidence="6">Probable septum site-determining protein MinC</fullName>
    </recommendedName>
</protein>
<evidence type="ECO:0000259" key="8">
    <source>
        <dbReference type="Pfam" id="PF22642"/>
    </source>
</evidence>
<dbReference type="HAMAP" id="MF_00267">
    <property type="entry name" value="MinC"/>
    <property type="match status" value="1"/>
</dbReference>
<dbReference type="InterPro" id="IPR055219">
    <property type="entry name" value="MinC_N_1"/>
</dbReference>
<dbReference type="AlphaFoldDB" id="A0A377GYE3"/>
<evidence type="ECO:0000313" key="10">
    <source>
        <dbReference type="Proteomes" id="UP000255328"/>
    </source>
</evidence>
<dbReference type="GO" id="GO:1901891">
    <property type="term" value="P:regulation of cell septum assembly"/>
    <property type="evidence" value="ECO:0007669"/>
    <property type="project" value="InterPro"/>
</dbReference>
<dbReference type="EMBL" id="UGGU01000003">
    <property type="protein sequence ID" value="STO31782.1"/>
    <property type="molecule type" value="Genomic_DNA"/>
</dbReference>
<organism evidence="9 10">
    <name type="scientific">Fusobacterium necrogenes</name>
    <dbReference type="NCBI Taxonomy" id="858"/>
    <lineage>
        <taxon>Bacteria</taxon>
        <taxon>Fusobacteriati</taxon>
        <taxon>Fusobacteriota</taxon>
        <taxon>Fusobacteriia</taxon>
        <taxon>Fusobacteriales</taxon>
        <taxon>Fusobacteriaceae</taxon>
        <taxon>Fusobacterium</taxon>
    </lineage>
</organism>
<dbReference type="Gene3D" id="3.30.160.540">
    <property type="match status" value="1"/>
</dbReference>
<comment type="function">
    <text evidence="6">Cell division inhibitor that blocks the formation of polar Z ring septums. Rapidly oscillates between the poles of the cell to destabilize FtsZ filaments that have formed before they mature into polar Z rings. Prevents FtsZ polymerization.</text>
</comment>
<evidence type="ECO:0000256" key="5">
    <source>
        <dbReference type="ARBA" id="ARBA00046874"/>
    </source>
</evidence>
<comment type="subunit">
    <text evidence="5 6">Interacts with MinD and FtsZ.</text>
</comment>
<dbReference type="Pfam" id="PF03775">
    <property type="entry name" value="MinC_C"/>
    <property type="match status" value="1"/>
</dbReference>
<dbReference type="RefSeq" id="WP_115270405.1">
    <property type="nucleotide sequence ID" value="NZ_CASFEE010000010.1"/>
</dbReference>
<dbReference type="PANTHER" id="PTHR34108">
    <property type="entry name" value="SEPTUM SITE-DETERMINING PROTEIN MINC"/>
    <property type="match status" value="1"/>
</dbReference>
<dbReference type="Proteomes" id="UP000255328">
    <property type="component" value="Unassembled WGS sequence"/>
</dbReference>
<keyword evidence="10" id="KW-1185">Reference proteome</keyword>
<evidence type="ECO:0000256" key="3">
    <source>
        <dbReference type="ARBA" id="ARBA00023210"/>
    </source>
</evidence>
<keyword evidence="2 6" id="KW-0132">Cell division</keyword>
<dbReference type="InterPro" id="IPR016098">
    <property type="entry name" value="CAP/MinC_C"/>
</dbReference>
<accession>A0A377GYE3</accession>
<evidence type="ECO:0000256" key="4">
    <source>
        <dbReference type="ARBA" id="ARBA00023306"/>
    </source>
</evidence>
<proteinExistence type="inferred from homology"/>
<name>A0A377GYE3_9FUSO</name>